<organism evidence="1 2">
    <name type="scientific">Acinetobacter amyesii</name>
    <dbReference type="NCBI Taxonomy" id="2942470"/>
    <lineage>
        <taxon>Bacteria</taxon>
        <taxon>Pseudomonadati</taxon>
        <taxon>Pseudomonadota</taxon>
        <taxon>Gammaproteobacteria</taxon>
        <taxon>Moraxellales</taxon>
        <taxon>Moraxellaceae</taxon>
        <taxon>Acinetobacter</taxon>
    </lineage>
</organism>
<sequence>MPKVKYLKDLCSGRTGNVHDLQDYEANVLIQLGAAEIFDDSEQTEAVRLAAEHAEAARLAAEKEYEQIPPDALLNLNGRPVVDDFCDMAQQLEPLPETEKPAKKGSKASK</sequence>
<comment type="caution">
    <text evidence="1">The sequence shown here is derived from an EMBL/GenBank/DDBJ whole genome shotgun (WGS) entry which is preliminary data.</text>
</comment>
<dbReference type="RefSeq" id="WP_078188989.1">
    <property type="nucleotide sequence ID" value="NZ_JAMCOZ010000002.1"/>
</dbReference>
<dbReference type="AlphaFoldDB" id="A0A1T1H726"/>
<name>A0A1T1H726_9GAMM</name>
<gene>
    <name evidence="1" type="ORF">B1202_02440</name>
</gene>
<reference evidence="1 2" key="1">
    <citation type="submission" date="2017-02" db="EMBL/GenBank/DDBJ databases">
        <title>Acinetobacter sp. ANC 4945, whole genome shotgun sequencing project.</title>
        <authorList>
            <person name="Radolfova-Krizova L."/>
            <person name="Al Atrouni A."/>
            <person name="Nemec A."/>
        </authorList>
    </citation>
    <scope>NUCLEOTIDE SEQUENCE [LARGE SCALE GENOMIC DNA]</scope>
    <source>
        <strain evidence="1 2">ANC 4945</strain>
    </source>
</reference>
<protein>
    <submittedName>
        <fullName evidence="1">Uncharacterized protein</fullName>
    </submittedName>
</protein>
<dbReference type="Proteomes" id="UP000191160">
    <property type="component" value="Unassembled WGS sequence"/>
</dbReference>
<evidence type="ECO:0000313" key="1">
    <source>
        <dbReference type="EMBL" id="OOV85520.1"/>
    </source>
</evidence>
<keyword evidence="2" id="KW-1185">Reference proteome</keyword>
<dbReference type="EMBL" id="MVKX01000001">
    <property type="protein sequence ID" value="OOV85520.1"/>
    <property type="molecule type" value="Genomic_DNA"/>
</dbReference>
<evidence type="ECO:0000313" key="2">
    <source>
        <dbReference type="Proteomes" id="UP000191160"/>
    </source>
</evidence>
<accession>A0A1T1H726</accession>
<proteinExistence type="predicted"/>